<dbReference type="SMART" id="SM00530">
    <property type="entry name" value="HTH_XRE"/>
    <property type="match status" value="1"/>
</dbReference>
<dbReference type="Pfam" id="PF01381">
    <property type="entry name" value="HTH_3"/>
    <property type="match status" value="1"/>
</dbReference>
<evidence type="ECO:0000256" key="1">
    <source>
        <dbReference type="ARBA" id="ARBA00023015"/>
    </source>
</evidence>
<keyword evidence="3" id="KW-0804">Transcription</keyword>
<dbReference type="InterPro" id="IPR050807">
    <property type="entry name" value="TransReg_Diox_bact_type"/>
</dbReference>
<evidence type="ECO:0000313" key="5">
    <source>
        <dbReference type="EMBL" id="REC56631.1"/>
    </source>
</evidence>
<dbReference type="PANTHER" id="PTHR46797:SF23">
    <property type="entry name" value="HTH-TYPE TRANSCRIPTIONAL REGULATOR SUTR"/>
    <property type="match status" value="1"/>
</dbReference>
<dbReference type="EMBL" id="QOHR01000010">
    <property type="protein sequence ID" value="REC56631.1"/>
    <property type="molecule type" value="Genomic_DNA"/>
</dbReference>
<dbReference type="GO" id="GO:0003700">
    <property type="term" value="F:DNA-binding transcription factor activity"/>
    <property type="evidence" value="ECO:0007669"/>
    <property type="project" value="TreeGrafter"/>
</dbReference>
<keyword evidence="6" id="KW-1185">Reference proteome</keyword>
<dbReference type="GO" id="GO:0005829">
    <property type="term" value="C:cytosol"/>
    <property type="evidence" value="ECO:0007669"/>
    <property type="project" value="TreeGrafter"/>
</dbReference>
<feature type="domain" description="HTH cro/C1-type" evidence="4">
    <location>
        <begin position="11"/>
        <end position="65"/>
    </location>
</feature>
<dbReference type="Gene3D" id="1.10.260.40">
    <property type="entry name" value="lambda repressor-like DNA-binding domains"/>
    <property type="match status" value="1"/>
</dbReference>
<dbReference type="RefSeq" id="WP_115979537.1">
    <property type="nucleotide sequence ID" value="NZ_QOHR01000010.1"/>
</dbReference>
<dbReference type="PANTHER" id="PTHR46797">
    <property type="entry name" value="HTH-TYPE TRANSCRIPTIONAL REGULATOR"/>
    <property type="match status" value="1"/>
</dbReference>
<sequence length="433" mass="46327">MSRDTLIGSRIRERRTLAGLRQADLARRAGISASYLNLIEHNRRRIGGKLLVRIAEALEVEPSLLSEGAEAALLARLREVAAAHPATRVELERVEEFAGRFPGWAELLAEAGRRIDALEDTVETLTDRLAHDPHLAASLHEVLSTVTAIRSTAAILAGTEALEPEWQDRFHRNLDEDSRRLAEGAQALVTYLDSAADARRSLTSPQEEIEAFFAARGFHFAELEGPEADPDALIDPERLTSEAARQIAARLLRGYAEDAAAIPLDRAARVVAEHGPDPVALARATGSDLSRAMRRLAAMPADMLPTPAGLVVCDAAGALTFRKPLDEFPLPPFGGACALWPLFEALGRPGQPVARRLVQAGGEARPVRALAVAGPAAVPDPDAPPLMQAQMLVLPEAEGATAPEPLAVGVTCRICPRAGCPARREPSVLSSGF</sequence>
<dbReference type="OrthoDB" id="7790108at2"/>
<evidence type="ECO:0000259" key="4">
    <source>
        <dbReference type="PROSITE" id="PS50943"/>
    </source>
</evidence>
<dbReference type="SUPFAM" id="SSF47413">
    <property type="entry name" value="lambda repressor-like DNA-binding domains"/>
    <property type="match status" value="1"/>
</dbReference>
<proteinExistence type="predicted"/>
<gene>
    <name evidence="5" type="ORF">DRV84_08900</name>
</gene>
<reference evidence="5 6" key="1">
    <citation type="journal article" date="2017" name="Int. J. Syst. Evol. Microbiol.">
        <title>Rhodosalinus sediminis gen. nov., sp. nov., isolated from marine saltern.</title>
        <authorList>
            <person name="Guo L.Y."/>
            <person name="Ling S.K."/>
            <person name="Li C.M."/>
            <person name="Chen G.J."/>
            <person name="Du Z.J."/>
        </authorList>
    </citation>
    <scope>NUCLEOTIDE SEQUENCE [LARGE SCALE GENOMIC DNA]</scope>
    <source>
        <strain evidence="5 6">WDN1C137</strain>
    </source>
</reference>
<dbReference type="PROSITE" id="PS50943">
    <property type="entry name" value="HTH_CROC1"/>
    <property type="match status" value="1"/>
</dbReference>
<dbReference type="InterPro" id="IPR010982">
    <property type="entry name" value="Lambda_DNA-bd_dom_sf"/>
</dbReference>
<dbReference type="InterPro" id="IPR001387">
    <property type="entry name" value="Cro/C1-type_HTH"/>
</dbReference>
<evidence type="ECO:0000256" key="2">
    <source>
        <dbReference type="ARBA" id="ARBA00023125"/>
    </source>
</evidence>
<evidence type="ECO:0000313" key="6">
    <source>
        <dbReference type="Proteomes" id="UP000257131"/>
    </source>
</evidence>
<dbReference type="CDD" id="cd00093">
    <property type="entry name" value="HTH_XRE"/>
    <property type="match status" value="1"/>
</dbReference>
<organism evidence="5 6">
    <name type="scientific">Rhodosalinus sediminis</name>
    <dbReference type="NCBI Taxonomy" id="1940533"/>
    <lineage>
        <taxon>Bacteria</taxon>
        <taxon>Pseudomonadati</taxon>
        <taxon>Pseudomonadota</taxon>
        <taxon>Alphaproteobacteria</taxon>
        <taxon>Rhodobacterales</taxon>
        <taxon>Paracoccaceae</taxon>
        <taxon>Rhodosalinus</taxon>
    </lineage>
</organism>
<name>A0A3D9BTF0_9RHOB</name>
<dbReference type="GO" id="GO:0003677">
    <property type="term" value="F:DNA binding"/>
    <property type="evidence" value="ECO:0007669"/>
    <property type="project" value="UniProtKB-KW"/>
</dbReference>
<dbReference type="AlphaFoldDB" id="A0A3D9BTF0"/>
<accession>A0A3D9BTF0</accession>
<dbReference type="Proteomes" id="UP000257131">
    <property type="component" value="Unassembled WGS sequence"/>
</dbReference>
<evidence type="ECO:0000256" key="3">
    <source>
        <dbReference type="ARBA" id="ARBA00023163"/>
    </source>
</evidence>
<keyword evidence="2" id="KW-0238">DNA-binding</keyword>
<comment type="caution">
    <text evidence="5">The sequence shown here is derived from an EMBL/GenBank/DDBJ whole genome shotgun (WGS) entry which is preliminary data.</text>
</comment>
<protein>
    <submittedName>
        <fullName evidence="5">XRE family transcriptional regulator</fullName>
    </submittedName>
</protein>
<keyword evidence="1" id="KW-0805">Transcription regulation</keyword>